<evidence type="ECO:0000259" key="1">
    <source>
        <dbReference type="Pfam" id="PF19780"/>
    </source>
</evidence>
<dbReference type="Pfam" id="PF19780">
    <property type="entry name" value="DUF6265"/>
    <property type="match status" value="1"/>
</dbReference>
<feature type="domain" description="DUF6265" evidence="1">
    <location>
        <begin position="37"/>
        <end position="142"/>
    </location>
</feature>
<gene>
    <name evidence="2" type="ORF">RM520_04080</name>
</gene>
<reference evidence="2 3" key="1">
    <citation type="submission" date="2023-09" db="EMBL/GenBank/DDBJ databases">
        <authorList>
            <person name="Rey-Velasco X."/>
        </authorList>
    </citation>
    <scope>NUCLEOTIDE SEQUENCE [LARGE SCALE GENOMIC DNA]</scope>
    <source>
        <strain evidence="2 3">P007</strain>
    </source>
</reference>
<evidence type="ECO:0000313" key="2">
    <source>
        <dbReference type="EMBL" id="MDT0620790.1"/>
    </source>
</evidence>
<dbReference type="InterPro" id="IPR046232">
    <property type="entry name" value="DUF6265"/>
</dbReference>
<proteinExistence type="predicted"/>
<dbReference type="EMBL" id="JAVRHU010000001">
    <property type="protein sequence ID" value="MDT0620790.1"/>
    <property type="molecule type" value="Genomic_DNA"/>
</dbReference>
<evidence type="ECO:0000313" key="3">
    <source>
        <dbReference type="Proteomes" id="UP001250662"/>
    </source>
</evidence>
<dbReference type="Proteomes" id="UP001250662">
    <property type="component" value="Unassembled WGS sequence"/>
</dbReference>
<organism evidence="2 3">
    <name type="scientific">Croceitalea vernalis</name>
    <dbReference type="NCBI Taxonomy" id="3075599"/>
    <lineage>
        <taxon>Bacteria</taxon>
        <taxon>Pseudomonadati</taxon>
        <taxon>Bacteroidota</taxon>
        <taxon>Flavobacteriia</taxon>
        <taxon>Flavobacteriales</taxon>
        <taxon>Flavobacteriaceae</taxon>
        <taxon>Croceitalea</taxon>
    </lineage>
</organism>
<accession>A0ABU3BF44</accession>
<protein>
    <submittedName>
        <fullName evidence="2">DUF6265 family protein</fullName>
    </submittedName>
</protein>
<comment type="caution">
    <text evidence="2">The sequence shown here is derived from an EMBL/GenBank/DDBJ whole genome shotgun (WGS) entry which is preliminary data.</text>
</comment>
<dbReference type="RefSeq" id="WP_311387057.1">
    <property type="nucleotide sequence ID" value="NZ_JAVRHU010000001.1"/>
</dbReference>
<keyword evidence="3" id="KW-1185">Reference proteome</keyword>
<name>A0ABU3BF44_9FLAO</name>
<sequence length="162" mass="18695">MRLLYSILLFNFFIAQSQNTLQLNGKQSPEAKIALVSFMEGHWYGTAFGGLTEEIWSPAVGGSMMFVFRHLVEGKVTFYEVGHIRELENSLIFELKHFDTDLHGWEEKDEVQQFKFIKAEGNRVYFDGFTFENVSANEINIYGLIGNEDGTSNEVVFNYKKR</sequence>